<evidence type="ECO:0008006" key="4">
    <source>
        <dbReference type="Google" id="ProtNLM"/>
    </source>
</evidence>
<evidence type="ECO:0000256" key="1">
    <source>
        <dbReference type="SAM" id="MobiDB-lite"/>
    </source>
</evidence>
<dbReference type="KEGG" id="hir:HETIRDRAFT_413956"/>
<accession>W4KPK6</accession>
<dbReference type="HOGENOM" id="CLU_080479_0_0_1"/>
<organism evidence="2 3">
    <name type="scientific">Heterobasidion irregulare (strain TC 32-1)</name>
    <dbReference type="NCBI Taxonomy" id="747525"/>
    <lineage>
        <taxon>Eukaryota</taxon>
        <taxon>Fungi</taxon>
        <taxon>Dikarya</taxon>
        <taxon>Basidiomycota</taxon>
        <taxon>Agaricomycotina</taxon>
        <taxon>Agaricomycetes</taxon>
        <taxon>Russulales</taxon>
        <taxon>Bondarzewiaceae</taxon>
        <taxon>Heterobasidion</taxon>
        <taxon>Heterobasidion annosum species complex</taxon>
    </lineage>
</organism>
<reference evidence="2 3" key="1">
    <citation type="journal article" date="2012" name="New Phytol.">
        <title>Insight into trade-off between wood decay and parasitism from the genome of a fungal forest pathogen.</title>
        <authorList>
            <person name="Olson A."/>
            <person name="Aerts A."/>
            <person name="Asiegbu F."/>
            <person name="Belbahri L."/>
            <person name="Bouzid O."/>
            <person name="Broberg A."/>
            <person name="Canback B."/>
            <person name="Coutinho P.M."/>
            <person name="Cullen D."/>
            <person name="Dalman K."/>
            <person name="Deflorio G."/>
            <person name="van Diepen L.T."/>
            <person name="Dunand C."/>
            <person name="Duplessis S."/>
            <person name="Durling M."/>
            <person name="Gonthier P."/>
            <person name="Grimwood J."/>
            <person name="Fossdal C.G."/>
            <person name="Hansson D."/>
            <person name="Henrissat B."/>
            <person name="Hietala A."/>
            <person name="Himmelstrand K."/>
            <person name="Hoffmeister D."/>
            <person name="Hogberg N."/>
            <person name="James T.Y."/>
            <person name="Karlsson M."/>
            <person name="Kohler A."/>
            <person name="Kues U."/>
            <person name="Lee Y.H."/>
            <person name="Lin Y.C."/>
            <person name="Lind M."/>
            <person name="Lindquist E."/>
            <person name="Lombard V."/>
            <person name="Lucas S."/>
            <person name="Lunden K."/>
            <person name="Morin E."/>
            <person name="Murat C."/>
            <person name="Park J."/>
            <person name="Raffaello T."/>
            <person name="Rouze P."/>
            <person name="Salamov A."/>
            <person name="Schmutz J."/>
            <person name="Solheim H."/>
            <person name="Stahlberg J."/>
            <person name="Velez H."/>
            <person name="de Vries R.P."/>
            <person name="Wiebenga A."/>
            <person name="Woodward S."/>
            <person name="Yakovlev I."/>
            <person name="Garbelotto M."/>
            <person name="Martin F."/>
            <person name="Grigoriev I.V."/>
            <person name="Stenlid J."/>
        </authorList>
    </citation>
    <scope>NUCLEOTIDE SEQUENCE [LARGE SCALE GENOMIC DNA]</scope>
    <source>
        <strain evidence="2 3">TC 32-1</strain>
    </source>
</reference>
<sequence>MSAQGTHAGGTTQPSSSRPRNQARRRQNDDAAYMGPAKRQAADKADGEPRMKRKRVDVASASAGMSALARRAVDRASDDGRRASVMDFGALDTAALHRYLNHFDLIPHIHPSPLSALDPPPPSSLVNPPRSASRGVSPPVSITPANRPRRESREQSRRRSSRLVEEGPQRTPILADVGEVDVALAAIARRHFETHAAREFESVAEFVKVVRARRAQR</sequence>
<feature type="compositionally biased region" description="Basic and acidic residues" evidence="1">
    <location>
        <begin position="148"/>
        <end position="168"/>
    </location>
</feature>
<feature type="region of interest" description="Disordered" evidence="1">
    <location>
        <begin position="1"/>
        <end position="69"/>
    </location>
</feature>
<dbReference type="AlphaFoldDB" id="W4KPK6"/>
<keyword evidence="3" id="KW-1185">Reference proteome</keyword>
<evidence type="ECO:0000313" key="2">
    <source>
        <dbReference type="EMBL" id="ETW87644.1"/>
    </source>
</evidence>
<protein>
    <recommendedName>
        <fullName evidence="4">Histone deacetylase complex subunit SAP30 Sin3 binding domain-containing protein</fullName>
    </recommendedName>
</protein>
<evidence type="ECO:0000313" key="3">
    <source>
        <dbReference type="Proteomes" id="UP000030671"/>
    </source>
</evidence>
<dbReference type="Proteomes" id="UP000030671">
    <property type="component" value="Unassembled WGS sequence"/>
</dbReference>
<dbReference type="OrthoDB" id="3361956at2759"/>
<dbReference type="EMBL" id="KI925454">
    <property type="protein sequence ID" value="ETW87644.1"/>
    <property type="molecule type" value="Genomic_DNA"/>
</dbReference>
<dbReference type="RefSeq" id="XP_009541520.1">
    <property type="nucleotide sequence ID" value="XM_009543225.1"/>
</dbReference>
<dbReference type="eggNOG" id="ENOG502SP7B">
    <property type="taxonomic scope" value="Eukaryota"/>
</dbReference>
<proteinExistence type="predicted"/>
<feature type="region of interest" description="Disordered" evidence="1">
    <location>
        <begin position="114"/>
        <end position="170"/>
    </location>
</feature>
<dbReference type="InParanoid" id="W4KPK6"/>
<feature type="compositionally biased region" description="Polar residues" evidence="1">
    <location>
        <begin position="1"/>
        <end position="20"/>
    </location>
</feature>
<name>W4KPK6_HETIT</name>
<dbReference type="GeneID" id="20673147"/>
<gene>
    <name evidence="2" type="ORF">HETIRDRAFT_413956</name>
</gene>
<dbReference type="STRING" id="747525.W4KPK6"/>
<feature type="compositionally biased region" description="Basic and acidic residues" evidence="1">
    <location>
        <begin position="40"/>
        <end position="50"/>
    </location>
</feature>